<evidence type="ECO:0000313" key="2">
    <source>
        <dbReference type="Proteomes" id="UP000501379"/>
    </source>
</evidence>
<keyword evidence="2" id="KW-1185">Reference proteome</keyword>
<dbReference type="PIRSF" id="PIRSF028200">
    <property type="entry name" value="UCP028200"/>
    <property type="match status" value="1"/>
</dbReference>
<dbReference type="Proteomes" id="UP000501379">
    <property type="component" value="Chromosome"/>
</dbReference>
<sequence length="293" mass="33990">MRRRAIALLCVTLLLGACSRIDLAYRNLDWLISWSLDDYLQLNSTQKDWLKPRLREHLDWHCSTQLPAYSAWLQRSAALVEQPQLQPEQLQAQFSEFRQALDAIAVEITPTGTELLRGLNPLQVQELEAAMAQEDAELRAEYLEPAMEEQITRRRERMEERLQPWFGQLNDAQRGHVAIWASQLGEQNRLWLDNRAHWQAKLRAALESRRGADFDVRLQSLLQQRAQHWTPAYREQFERSQQLLAELFSNLLNAADNPQRQHLQQRLAALRQDLDSLACQAPTTAPAVANRSE</sequence>
<dbReference type="KEGG" id="pcam:HNE05_11105"/>
<accession>A0A6M8FPD9</accession>
<gene>
    <name evidence="1" type="ORF">HNE05_11105</name>
</gene>
<dbReference type="EMBL" id="CP053697">
    <property type="protein sequence ID" value="QKE65719.1"/>
    <property type="molecule type" value="Genomic_DNA"/>
</dbReference>
<proteinExistence type="predicted"/>
<dbReference type="InterPro" id="IPR016875">
    <property type="entry name" value="UCP028200"/>
</dbReference>
<organism evidence="1 2">
    <name type="scientific">Aquipseudomonas campi</name>
    <dbReference type="NCBI Taxonomy" id="2731681"/>
    <lineage>
        <taxon>Bacteria</taxon>
        <taxon>Pseudomonadati</taxon>
        <taxon>Pseudomonadota</taxon>
        <taxon>Gammaproteobacteria</taxon>
        <taxon>Pseudomonadales</taxon>
        <taxon>Pseudomonadaceae</taxon>
        <taxon>Aquipseudomonas</taxon>
    </lineage>
</organism>
<evidence type="ECO:0000313" key="1">
    <source>
        <dbReference type="EMBL" id="QKE65719.1"/>
    </source>
</evidence>
<reference evidence="1" key="1">
    <citation type="submission" date="2020-07" db="EMBL/GenBank/DDBJ databases">
        <title>Nitrate ammonifying Pseudomonas campi sp. nov. isolated from German agricultural grassland.</title>
        <authorList>
            <person name="Timsy T."/>
            <person name="Ulrich A."/>
            <person name="Spanner T."/>
            <person name="Foesel B."/>
            <person name="Kolb S."/>
            <person name="Horn M.A."/>
            <person name="Behrendt U."/>
        </authorList>
    </citation>
    <scope>NUCLEOTIDE SEQUENCE</scope>
    <source>
        <strain evidence="1">S1-A32-2</strain>
    </source>
</reference>
<evidence type="ECO:0008006" key="3">
    <source>
        <dbReference type="Google" id="ProtNLM"/>
    </source>
</evidence>
<dbReference type="PROSITE" id="PS51257">
    <property type="entry name" value="PROKAR_LIPOPROTEIN"/>
    <property type="match status" value="1"/>
</dbReference>
<protein>
    <recommendedName>
        <fullName evidence="3">Lipoprotein</fullName>
    </recommendedName>
</protein>
<dbReference type="Pfam" id="PF19795">
    <property type="entry name" value="DUF6279"/>
    <property type="match status" value="1"/>
</dbReference>
<dbReference type="AlphaFoldDB" id="A0A6M8FPD9"/>
<name>A0A6M8FPD9_9GAMM</name>